<dbReference type="Proteomes" id="UP000054279">
    <property type="component" value="Unassembled WGS sequence"/>
</dbReference>
<dbReference type="AlphaFoldDB" id="A0A0C9UA30"/>
<organism evidence="2 3">
    <name type="scientific">Sphaerobolus stellatus (strain SS14)</name>
    <dbReference type="NCBI Taxonomy" id="990650"/>
    <lineage>
        <taxon>Eukaryota</taxon>
        <taxon>Fungi</taxon>
        <taxon>Dikarya</taxon>
        <taxon>Basidiomycota</taxon>
        <taxon>Agaricomycotina</taxon>
        <taxon>Agaricomycetes</taxon>
        <taxon>Phallomycetidae</taxon>
        <taxon>Geastrales</taxon>
        <taxon>Sphaerobolaceae</taxon>
        <taxon>Sphaerobolus</taxon>
    </lineage>
</organism>
<accession>A0A0C9UA30</accession>
<dbReference type="HOGENOM" id="CLU_128906_0_0_1"/>
<dbReference type="OrthoDB" id="3258371at2759"/>
<name>A0A0C9UA30_SPHS4</name>
<gene>
    <name evidence="2" type="ORF">M422DRAFT_257281</name>
</gene>
<protein>
    <submittedName>
        <fullName evidence="2">Uncharacterized protein</fullName>
    </submittedName>
</protein>
<proteinExistence type="predicted"/>
<keyword evidence="3" id="KW-1185">Reference proteome</keyword>
<evidence type="ECO:0000313" key="3">
    <source>
        <dbReference type="Proteomes" id="UP000054279"/>
    </source>
</evidence>
<sequence length="179" mass="19262">MASTTIFGNFTIIDASVINSQSNGHLTYALYNTSFYTADLQSAFSAILCCFLSSGATPYPDNTTIFVYGKICAPSSQIFLIEAINMFVYPGDVSDANYGIVPAFAPHICILGHVQGGVETTYEDQTANAKQRPVFVPKVHMPSMNSLNNANSQNNNGNKPNGTEEDCKGLYIIPGIKSP</sequence>
<reference evidence="2 3" key="1">
    <citation type="submission" date="2014-06" db="EMBL/GenBank/DDBJ databases">
        <title>Evolutionary Origins and Diversification of the Mycorrhizal Mutualists.</title>
        <authorList>
            <consortium name="DOE Joint Genome Institute"/>
            <consortium name="Mycorrhizal Genomics Consortium"/>
            <person name="Kohler A."/>
            <person name="Kuo A."/>
            <person name="Nagy L.G."/>
            <person name="Floudas D."/>
            <person name="Copeland A."/>
            <person name="Barry K.W."/>
            <person name="Cichocki N."/>
            <person name="Veneault-Fourrey C."/>
            <person name="LaButti K."/>
            <person name="Lindquist E.A."/>
            <person name="Lipzen A."/>
            <person name="Lundell T."/>
            <person name="Morin E."/>
            <person name="Murat C."/>
            <person name="Riley R."/>
            <person name="Ohm R."/>
            <person name="Sun H."/>
            <person name="Tunlid A."/>
            <person name="Henrissat B."/>
            <person name="Grigoriev I.V."/>
            <person name="Hibbett D.S."/>
            <person name="Martin F."/>
        </authorList>
    </citation>
    <scope>NUCLEOTIDE SEQUENCE [LARGE SCALE GENOMIC DNA]</scope>
    <source>
        <strain evidence="2 3">SS14</strain>
    </source>
</reference>
<dbReference type="EMBL" id="KN837148">
    <property type="protein sequence ID" value="KIJ39963.1"/>
    <property type="molecule type" value="Genomic_DNA"/>
</dbReference>
<feature type="region of interest" description="Disordered" evidence="1">
    <location>
        <begin position="146"/>
        <end position="167"/>
    </location>
</feature>
<evidence type="ECO:0000313" key="2">
    <source>
        <dbReference type="EMBL" id="KIJ39963.1"/>
    </source>
</evidence>
<feature type="compositionally biased region" description="Low complexity" evidence="1">
    <location>
        <begin position="146"/>
        <end position="161"/>
    </location>
</feature>
<evidence type="ECO:0000256" key="1">
    <source>
        <dbReference type="SAM" id="MobiDB-lite"/>
    </source>
</evidence>